<name>A0ABW0U818_9BACI</name>
<evidence type="ECO:0000313" key="9">
    <source>
        <dbReference type="EMBL" id="MFC5629093.1"/>
    </source>
</evidence>
<evidence type="ECO:0000256" key="7">
    <source>
        <dbReference type="ARBA" id="ARBA00049244"/>
    </source>
</evidence>
<keyword evidence="3 9" id="KW-0808">Transferase</keyword>
<feature type="domain" description="DNA polymerase III delta subunit C-terminal" evidence="8">
    <location>
        <begin position="251"/>
        <end position="326"/>
    </location>
</feature>
<dbReference type="SUPFAM" id="SSF52540">
    <property type="entry name" value="P-loop containing nucleoside triphosphate hydrolases"/>
    <property type="match status" value="1"/>
</dbReference>
<proteinExistence type="predicted"/>
<dbReference type="PANTHER" id="PTHR11669:SF8">
    <property type="entry name" value="DNA POLYMERASE III SUBUNIT DELTA"/>
    <property type="match status" value="1"/>
</dbReference>
<dbReference type="InterPro" id="IPR015199">
    <property type="entry name" value="DNA_pol_III_delta_C"/>
</dbReference>
<dbReference type="Proteomes" id="UP001596143">
    <property type="component" value="Unassembled WGS sequence"/>
</dbReference>
<evidence type="ECO:0000256" key="2">
    <source>
        <dbReference type="ARBA" id="ARBA00014363"/>
    </source>
</evidence>
<dbReference type="GO" id="GO:0003887">
    <property type="term" value="F:DNA-directed DNA polymerase activity"/>
    <property type="evidence" value="ECO:0007669"/>
    <property type="project" value="UniProtKB-EC"/>
</dbReference>
<dbReference type="NCBIfam" id="TIGR00678">
    <property type="entry name" value="holB"/>
    <property type="match status" value="1"/>
</dbReference>
<dbReference type="RefSeq" id="WP_270895807.1">
    <property type="nucleotide sequence ID" value="NZ_JBHSPF010000046.1"/>
</dbReference>
<evidence type="ECO:0000313" key="10">
    <source>
        <dbReference type="Proteomes" id="UP001596143"/>
    </source>
</evidence>
<evidence type="ECO:0000256" key="5">
    <source>
        <dbReference type="ARBA" id="ARBA00022705"/>
    </source>
</evidence>
<accession>A0ABW0U818</accession>
<dbReference type="PANTHER" id="PTHR11669">
    <property type="entry name" value="REPLICATION FACTOR C / DNA POLYMERASE III GAMMA-TAU SUBUNIT"/>
    <property type="match status" value="1"/>
</dbReference>
<evidence type="ECO:0000259" key="8">
    <source>
        <dbReference type="Pfam" id="PF09115"/>
    </source>
</evidence>
<evidence type="ECO:0000256" key="1">
    <source>
        <dbReference type="ARBA" id="ARBA00012417"/>
    </source>
</evidence>
<keyword evidence="4 9" id="KW-0548">Nucleotidyltransferase</keyword>
<dbReference type="InterPro" id="IPR027417">
    <property type="entry name" value="P-loop_NTPase"/>
</dbReference>
<comment type="catalytic activity">
    <reaction evidence="7">
        <text>DNA(n) + a 2'-deoxyribonucleoside 5'-triphosphate = DNA(n+1) + diphosphate</text>
        <dbReference type="Rhea" id="RHEA:22508"/>
        <dbReference type="Rhea" id="RHEA-COMP:17339"/>
        <dbReference type="Rhea" id="RHEA-COMP:17340"/>
        <dbReference type="ChEBI" id="CHEBI:33019"/>
        <dbReference type="ChEBI" id="CHEBI:61560"/>
        <dbReference type="ChEBI" id="CHEBI:173112"/>
        <dbReference type="EC" id="2.7.7.7"/>
    </reaction>
</comment>
<protein>
    <recommendedName>
        <fullName evidence="2">DNA polymerase III subunit delta'</fullName>
        <ecNumber evidence="1">2.7.7.7</ecNumber>
    </recommendedName>
</protein>
<dbReference type="Gene3D" id="1.20.272.10">
    <property type="match status" value="1"/>
</dbReference>
<evidence type="ECO:0000256" key="3">
    <source>
        <dbReference type="ARBA" id="ARBA00022679"/>
    </source>
</evidence>
<evidence type="ECO:0000256" key="6">
    <source>
        <dbReference type="ARBA" id="ARBA00022932"/>
    </source>
</evidence>
<dbReference type="EC" id="2.7.7.7" evidence="1"/>
<dbReference type="InterPro" id="IPR050238">
    <property type="entry name" value="DNA_Rep/Repair_Clamp_Loader"/>
</dbReference>
<organism evidence="9 10">
    <name type="scientific">Aliibacillus thermotolerans</name>
    <dbReference type="NCBI Taxonomy" id="1834418"/>
    <lineage>
        <taxon>Bacteria</taxon>
        <taxon>Bacillati</taxon>
        <taxon>Bacillota</taxon>
        <taxon>Bacilli</taxon>
        <taxon>Bacillales</taxon>
        <taxon>Bacillaceae</taxon>
        <taxon>Aliibacillus</taxon>
    </lineage>
</organism>
<dbReference type="Pfam" id="PF09115">
    <property type="entry name" value="DNApol3-delta_C"/>
    <property type="match status" value="1"/>
</dbReference>
<dbReference type="NCBIfam" id="NF005972">
    <property type="entry name" value="PRK08058.1"/>
    <property type="match status" value="1"/>
</dbReference>
<keyword evidence="6" id="KW-0239">DNA-directed DNA polymerase</keyword>
<sequence>MKIMWHQLKEEQPVVMRMLEKSIEKNRLAHAYVFEGEAGTPKKEVALVLAQSQFCSELNGVVPCGMCAECRRIEHGNHPDVLMIDPDGATIKKHQVEELQKQFSYKSMEARLQVYIVNEADKMTASAANSILKFLEDPESPTLAILLTENTQFILETILSRSQKLSFSPPSLSTRIALYEEKGTKEIAPLLARLSNPFREKDLLDMSDWIVQGRSLVIQLVQEVEKKSPQVLFTLQEKWLAHFKDREELELGLDLLLFWYRDCLAVKHGQADLAYPDQETLLKNMALQLSESAIAMRMQQVLEAKRWLLAHVNSQLLMERLLLRLQEGL</sequence>
<evidence type="ECO:0000256" key="4">
    <source>
        <dbReference type="ARBA" id="ARBA00022695"/>
    </source>
</evidence>
<keyword evidence="10" id="KW-1185">Reference proteome</keyword>
<dbReference type="InterPro" id="IPR004622">
    <property type="entry name" value="DNA_pol_HolB"/>
</dbReference>
<dbReference type="EMBL" id="JBHSPF010000046">
    <property type="protein sequence ID" value="MFC5629093.1"/>
    <property type="molecule type" value="Genomic_DNA"/>
</dbReference>
<reference evidence="10" key="1">
    <citation type="journal article" date="2019" name="Int. J. Syst. Evol. Microbiol.">
        <title>The Global Catalogue of Microorganisms (GCM) 10K type strain sequencing project: providing services to taxonomists for standard genome sequencing and annotation.</title>
        <authorList>
            <consortium name="The Broad Institute Genomics Platform"/>
            <consortium name="The Broad Institute Genome Sequencing Center for Infectious Disease"/>
            <person name="Wu L."/>
            <person name="Ma J."/>
        </authorList>
    </citation>
    <scope>NUCLEOTIDE SEQUENCE [LARGE SCALE GENOMIC DNA]</scope>
    <source>
        <strain evidence="10">CGMCC 1.15790</strain>
    </source>
</reference>
<dbReference type="Pfam" id="PF13177">
    <property type="entry name" value="DNA_pol3_delta2"/>
    <property type="match status" value="1"/>
</dbReference>
<gene>
    <name evidence="9" type="primary">holB</name>
    <name evidence="9" type="ORF">ACFPTR_09425</name>
</gene>
<comment type="caution">
    <text evidence="9">The sequence shown here is derived from an EMBL/GenBank/DDBJ whole genome shotgun (WGS) entry which is preliminary data.</text>
</comment>
<keyword evidence="5" id="KW-0235">DNA replication</keyword>
<dbReference type="Gene3D" id="3.40.50.300">
    <property type="entry name" value="P-loop containing nucleotide triphosphate hydrolases"/>
    <property type="match status" value="1"/>
</dbReference>